<organism evidence="2 4">
    <name type="scientific">Arcobacter ellisii</name>
    <dbReference type="NCBI Taxonomy" id="913109"/>
    <lineage>
        <taxon>Bacteria</taxon>
        <taxon>Pseudomonadati</taxon>
        <taxon>Campylobacterota</taxon>
        <taxon>Epsilonproteobacteria</taxon>
        <taxon>Campylobacterales</taxon>
        <taxon>Arcobacteraceae</taxon>
        <taxon>Arcobacter</taxon>
    </lineage>
</organism>
<dbReference type="EMBL" id="NXIG01000002">
    <property type="protein sequence ID" value="RXI32475.1"/>
    <property type="molecule type" value="Genomic_DNA"/>
</dbReference>
<dbReference type="OrthoDB" id="1422214at2"/>
<evidence type="ECO:0000313" key="2">
    <source>
        <dbReference type="EMBL" id="RXI32475.1"/>
    </source>
</evidence>
<reference evidence="1 3" key="2">
    <citation type="submission" date="2018-08" db="EMBL/GenBank/DDBJ databases">
        <title>Complete genome of the Arcobacter ellisii type strain LMG 26155.</title>
        <authorList>
            <person name="Miller W.G."/>
            <person name="Yee E."/>
            <person name="Bono J.L."/>
        </authorList>
    </citation>
    <scope>NUCLEOTIDE SEQUENCE [LARGE SCALE GENOMIC DNA]</scope>
    <source>
        <strain evidence="1 3">LMG 26155</strain>
    </source>
</reference>
<keyword evidence="3" id="KW-1185">Reference proteome</keyword>
<dbReference type="SUPFAM" id="SSF52141">
    <property type="entry name" value="Uracil-DNA glycosylase-like"/>
    <property type="match status" value="1"/>
</dbReference>
<dbReference type="KEGG" id="aell:AELL_0425"/>
<proteinExistence type="predicted"/>
<protein>
    <submittedName>
        <fullName evidence="1 2">DNA glycosylase</fullName>
    </submittedName>
</protein>
<dbReference type="RefSeq" id="WP_118916358.1">
    <property type="nucleotide sequence ID" value="NZ_CP032097.1"/>
</dbReference>
<dbReference type="AlphaFoldDB" id="A0A347U5I9"/>
<name>A0A347U5I9_9BACT</name>
<dbReference type="Proteomes" id="UP000290588">
    <property type="component" value="Unassembled WGS sequence"/>
</dbReference>
<evidence type="ECO:0000313" key="1">
    <source>
        <dbReference type="EMBL" id="AXX94117.1"/>
    </source>
</evidence>
<evidence type="ECO:0000313" key="4">
    <source>
        <dbReference type="Proteomes" id="UP000290588"/>
    </source>
</evidence>
<evidence type="ECO:0000313" key="3">
    <source>
        <dbReference type="Proteomes" id="UP000262582"/>
    </source>
</evidence>
<dbReference type="Proteomes" id="UP000262582">
    <property type="component" value="Chromosome"/>
</dbReference>
<dbReference type="EMBL" id="CP032097">
    <property type="protein sequence ID" value="AXX94117.1"/>
    <property type="molecule type" value="Genomic_DNA"/>
</dbReference>
<dbReference type="CDD" id="cd10032">
    <property type="entry name" value="UDG-F6_HDG"/>
    <property type="match status" value="1"/>
</dbReference>
<gene>
    <name evidence="1" type="ORF">AELL_0425</name>
    <name evidence="2" type="ORF">CP962_02400</name>
</gene>
<dbReference type="Gene3D" id="3.40.470.10">
    <property type="entry name" value="Uracil-DNA glycosylase-like domain"/>
    <property type="match status" value="1"/>
</dbReference>
<dbReference type="InterPro" id="IPR036895">
    <property type="entry name" value="Uracil-DNA_glycosylase-like_sf"/>
</dbReference>
<reference evidence="2 4" key="1">
    <citation type="submission" date="2017-09" db="EMBL/GenBank/DDBJ databases">
        <title>Genomics of the genus Arcobacter.</title>
        <authorList>
            <person name="Perez-Cataluna A."/>
            <person name="Figueras M.J."/>
            <person name="Salas-Masso N."/>
        </authorList>
    </citation>
    <scope>NUCLEOTIDE SEQUENCE [LARGE SCALE GENOMIC DNA]</scope>
    <source>
        <strain evidence="2 4">CECT 7837</strain>
    </source>
</reference>
<accession>A0A347U5I9</accession>
<sequence length="221" mass="26055">MFFHFHPYKPILNSKTKSIIMGTLPPPRFCKKELKTKDVNFPYGSQDNLFWQIIDKIYKLNLLFDNSQKAITQRKKFLIENQIGICDIVESCQREKSDASDSTMKDVVLRDILFYLKEYKDINKILFTGGSSKNSPEYFLKKLLKENNIKFVLKNQTNPKIHQFTFDNRIFTTISLISPSNAANKSIGANNLYKEKKEKNPKYTTFDFRVEQYKKIFFENN</sequence>